<protein>
    <recommendedName>
        <fullName evidence="4">Nudix hydrolase domain-containing protein</fullName>
    </recommendedName>
</protein>
<dbReference type="PANTHER" id="PTHR13994">
    <property type="entry name" value="NUDIX HYDROLASE RELATED"/>
    <property type="match status" value="1"/>
</dbReference>
<evidence type="ECO:0000256" key="2">
    <source>
        <dbReference type="ARBA" id="ARBA00022723"/>
    </source>
</evidence>
<proteinExistence type="inferred from homology"/>
<evidence type="ECO:0000313" key="5">
    <source>
        <dbReference type="EMBL" id="KAI5067510.1"/>
    </source>
</evidence>
<dbReference type="InterPro" id="IPR040618">
    <property type="entry name" value="Pre-Nudix"/>
</dbReference>
<dbReference type="InterPro" id="IPR000086">
    <property type="entry name" value="NUDIX_hydrolase_dom"/>
</dbReference>
<keyword evidence="2" id="KW-0479">Metal-binding</keyword>
<dbReference type="PROSITE" id="PS00893">
    <property type="entry name" value="NUDIX_BOX"/>
    <property type="match status" value="1"/>
</dbReference>
<comment type="caution">
    <text evidence="5">The sequence shown here is derived from an EMBL/GenBank/DDBJ whole genome shotgun (WGS) entry which is preliminary data.</text>
</comment>
<dbReference type="AlphaFoldDB" id="A0A9D4ZBG2"/>
<dbReference type="InterPro" id="IPR020084">
    <property type="entry name" value="NUDIX_hydrolase_CS"/>
</dbReference>
<evidence type="ECO:0000259" key="4">
    <source>
        <dbReference type="PROSITE" id="PS51462"/>
    </source>
</evidence>
<dbReference type="InterPro" id="IPR003293">
    <property type="entry name" value="Nudix_hydrolase6-like"/>
</dbReference>
<dbReference type="Pfam" id="PF18290">
    <property type="entry name" value="Nudix_hydro"/>
    <property type="match status" value="1"/>
</dbReference>
<comment type="similarity">
    <text evidence="1">Belongs to the Nudix hydrolase family.</text>
</comment>
<dbReference type="PROSITE" id="PS51462">
    <property type="entry name" value="NUDIX"/>
    <property type="match status" value="1"/>
</dbReference>
<evidence type="ECO:0000313" key="6">
    <source>
        <dbReference type="Proteomes" id="UP000886520"/>
    </source>
</evidence>
<dbReference type="GO" id="GO:0046872">
    <property type="term" value="F:metal ion binding"/>
    <property type="evidence" value="ECO:0007669"/>
    <property type="project" value="UniProtKB-KW"/>
</dbReference>
<dbReference type="Gene3D" id="3.40.630.30">
    <property type="match status" value="1"/>
</dbReference>
<sequence length="351" mass="39725">MATVHPLRSVFCSVEDGSLSSRHELPKSKPRPVYVICQAHQSSRDGSLTLDKNAFPLFSVIDIQEKSDFLRKAHFFVTTDRARLPQWVERPTLLKAEEDCYDGVIVDPTCLPKSADEFVCNLRASLSHWKGEKKRGVWLLLPSHLAEFVPLAIKEGFQYHHAEPSHVMMTFWIPDTPCTLPPNASHQVGIGAFVMNDRREVLAVQEKDGPLRGSGVWKMPTGLINQGEDLCAGAVREVKEETGVDTAFQQVVGFRHGHFVSFCKSDLYFVCTLRPLSSHVVEQKGEIEAARWMPLEEFRDQAFYTEHKARRNMLDLCLASWDGLYTGFTAQQLQSSSLARPTQYFFHETVS</sequence>
<dbReference type="CDD" id="cd04670">
    <property type="entry name" value="NUDIX_ASFGF2_Nudt6"/>
    <property type="match status" value="1"/>
</dbReference>
<dbReference type="OrthoDB" id="447842at2759"/>
<evidence type="ECO:0000256" key="1">
    <source>
        <dbReference type="ARBA" id="ARBA00005582"/>
    </source>
</evidence>
<dbReference type="PANTHER" id="PTHR13994:SF13">
    <property type="entry name" value="FI03680P"/>
    <property type="match status" value="1"/>
</dbReference>
<dbReference type="GO" id="GO:0047631">
    <property type="term" value="F:ADP-ribose diphosphatase activity"/>
    <property type="evidence" value="ECO:0007669"/>
    <property type="project" value="TreeGrafter"/>
</dbReference>
<accession>A0A9D4ZBG2</accession>
<dbReference type="GO" id="GO:0051287">
    <property type="term" value="F:NAD binding"/>
    <property type="evidence" value="ECO:0007669"/>
    <property type="project" value="TreeGrafter"/>
</dbReference>
<dbReference type="FunFam" id="3.40.630.30:FF:000016">
    <property type="entry name" value="nudix hydrolase 2"/>
    <property type="match status" value="1"/>
</dbReference>
<dbReference type="PRINTS" id="PR01356">
    <property type="entry name" value="GFGPROTEIN"/>
</dbReference>
<dbReference type="SUPFAM" id="SSF55811">
    <property type="entry name" value="Nudix"/>
    <property type="match status" value="1"/>
</dbReference>
<evidence type="ECO:0000256" key="3">
    <source>
        <dbReference type="ARBA" id="ARBA00022801"/>
    </source>
</evidence>
<keyword evidence="6" id="KW-1185">Reference proteome</keyword>
<dbReference type="GO" id="GO:0035529">
    <property type="term" value="F:NADH pyrophosphatase activity"/>
    <property type="evidence" value="ECO:0007669"/>
    <property type="project" value="TreeGrafter"/>
</dbReference>
<feature type="domain" description="Nudix hydrolase" evidence="4">
    <location>
        <begin position="185"/>
        <end position="315"/>
    </location>
</feature>
<reference evidence="5" key="1">
    <citation type="submission" date="2021-01" db="EMBL/GenBank/DDBJ databases">
        <title>Adiantum capillus-veneris genome.</title>
        <authorList>
            <person name="Fang Y."/>
            <person name="Liao Q."/>
        </authorList>
    </citation>
    <scope>NUCLEOTIDE SEQUENCE</scope>
    <source>
        <strain evidence="5">H3</strain>
        <tissue evidence="5">Leaf</tissue>
    </source>
</reference>
<dbReference type="InterPro" id="IPR015797">
    <property type="entry name" value="NUDIX_hydrolase-like_dom_sf"/>
</dbReference>
<keyword evidence="3" id="KW-0378">Hydrolase</keyword>
<dbReference type="Gene3D" id="3.90.79.10">
    <property type="entry name" value="Nucleoside Triphosphate Pyrophosphohydrolase"/>
    <property type="match status" value="1"/>
</dbReference>
<dbReference type="FunFam" id="3.90.79.10:FF:000015">
    <property type="entry name" value="Nudix hydrolase 8"/>
    <property type="match status" value="1"/>
</dbReference>
<dbReference type="EMBL" id="JABFUD020000017">
    <property type="protein sequence ID" value="KAI5067510.1"/>
    <property type="molecule type" value="Genomic_DNA"/>
</dbReference>
<dbReference type="Pfam" id="PF00293">
    <property type="entry name" value="NUDIX"/>
    <property type="match status" value="1"/>
</dbReference>
<gene>
    <name evidence="5" type="ORF">GOP47_0018038</name>
</gene>
<name>A0A9D4ZBG2_ADICA</name>
<organism evidence="5 6">
    <name type="scientific">Adiantum capillus-veneris</name>
    <name type="common">Maidenhair fern</name>
    <dbReference type="NCBI Taxonomy" id="13818"/>
    <lineage>
        <taxon>Eukaryota</taxon>
        <taxon>Viridiplantae</taxon>
        <taxon>Streptophyta</taxon>
        <taxon>Embryophyta</taxon>
        <taxon>Tracheophyta</taxon>
        <taxon>Polypodiopsida</taxon>
        <taxon>Polypodiidae</taxon>
        <taxon>Polypodiales</taxon>
        <taxon>Pteridineae</taxon>
        <taxon>Pteridaceae</taxon>
        <taxon>Vittarioideae</taxon>
        <taxon>Adiantum</taxon>
    </lineage>
</organism>
<dbReference type="Proteomes" id="UP000886520">
    <property type="component" value="Chromosome 17"/>
</dbReference>